<sequence>MMMTMVISRFNDRRKKNFTSSNSNSRGPTLNLRPHSKATKTMMMTRRRNDANTVVTAHKPEGPKDQDDQRIQATETKPRCASSQTRVRKARNGSPSAAHMG</sequence>
<dbReference type="EMBL" id="JAESDN010000004">
    <property type="protein sequence ID" value="KAG7051927.1"/>
    <property type="molecule type" value="Genomic_DNA"/>
</dbReference>
<evidence type="ECO:0000313" key="3">
    <source>
        <dbReference type="Proteomes" id="UP000699042"/>
    </source>
</evidence>
<feature type="compositionally biased region" description="Polar residues" evidence="1">
    <location>
        <begin position="18"/>
        <end position="28"/>
    </location>
</feature>
<protein>
    <submittedName>
        <fullName evidence="2">Uncharacterized protein</fullName>
    </submittedName>
</protein>
<comment type="caution">
    <text evidence="2">The sequence shown here is derived from an EMBL/GenBank/DDBJ whole genome shotgun (WGS) entry which is preliminary data.</text>
</comment>
<dbReference type="Proteomes" id="UP000699042">
    <property type="component" value="Unassembled WGS sequence"/>
</dbReference>
<keyword evidence="3" id="KW-1185">Reference proteome</keyword>
<organism evidence="2 3">
    <name type="scientific">Colletotrichum scovillei</name>
    <dbReference type="NCBI Taxonomy" id="1209932"/>
    <lineage>
        <taxon>Eukaryota</taxon>
        <taxon>Fungi</taxon>
        <taxon>Dikarya</taxon>
        <taxon>Ascomycota</taxon>
        <taxon>Pezizomycotina</taxon>
        <taxon>Sordariomycetes</taxon>
        <taxon>Hypocreomycetidae</taxon>
        <taxon>Glomerellales</taxon>
        <taxon>Glomerellaceae</taxon>
        <taxon>Colletotrichum</taxon>
        <taxon>Colletotrichum acutatum species complex</taxon>
    </lineage>
</organism>
<feature type="compositionally biased region" description="Basic and acidic residues" evidence="1">
    <location>
        <begin position="58"/>
        <end position="70"/>
    </location>
</feature>
<proteinExistence type="predicted"/>
<feature type="compositionally biased region" description="Polar residues" evidence="1">
    <location>
        <begin position="71"/>
        <end position="85"/>
    </location>
</feature>
<name>A0A9P7R835_9PEZI</name>
<accession>A0A9P7R835</accession>
<dbReference type="AlphaFoldDB" id="A0A9P7R835"/>
<gene>
    <name evidence="2" type="ORF">JMJ77_002539</name>
</gene>
<evidence type="ECO:0000313" key="2">
    <source>
        <dbReference type="EMBL" id="KAG7051927.1"/>
    </source>
</evidence>
<reference evidence="2" key="1">
    <citation type="submission" date="2021-05" db="EMBL/GenBank/DDBJ databases">
        <title>Comparative genomics of three Colletotrichum scovillei strains and genetic complementation revealed genes involved fungal growth and virulence on chili pepper.</title>
        <authorList>
            <person name="Hsieh D.-K."/>
            <person name="Chuang S.-C."/>
            <person name="Chen C.-Y."/>
            <person name="Chao Y.-T."/>
            <person name="Lu M.-Y.J."/>
            <person name="Lee M.-H."/>
            <person name="Shih M.-C."/>
        </authorList>
    </citation>
    <scope>NUCLEOTIDE SEQUENCE</scope>
    <source>
        <strain evidence="2">Coll-153</strain>
    </source>
</reference>
<feature type="region of interest" description="Disordered" evidence="1">
    <location>
        <begin position="1"/>
        <end position="101"/>
    </location>
</feature>
<evidence type="ECO:0000256" key="1">
    <source>
        <dbReference type="SAM" id="MobiDB-lite"/>
    </source>
</evidence>